<dbReference type="InterPro" id="IPR013096">
    <property type="entry name" value="Cupin_2"/>
</dbReference>
<dbReference type="AlphaFoldDB" id="A0A4Q2RK89"/>
<organism evidence="3 4">
    <name type="scientific">Lichenibacterium ramalinae</name>
    <dbReference type="NCBI Taxonomy" id="2316527"/>
    <lineage>
        <taxon>Bacteria</taxon>
        <taxon>Pseudomonadati</taxon>
        <taxon>Pseudomonadota</taxon>
        <taxon>Alphaproteobacteria</taxon>
        <taxon>Hyphomicrobiales</taxon>
        <taxon>Lichenihabitantaceae</taxon>
        <taxon>Lichenibacterium</taxon>
    </lineage>
</organism>
<feature type="domain" description="Cupin type-2" evidence="2">
    <location>
        <begin position="37"/>
        <end position="91"/>
    </location>
</feature>
<dbReference type="InterPro" id="IPR014710">
    <property type="entry name" value="RmlC-like_jellyroll"/>
</dbReference>
<accession>A0A4Q2RK89</accession>
<dbReference type="InterPro" id="IPR011051">
    <property type="entry name" value="RmlC_Cupin_sf"/>
</dbReference>
<dbReference type="SUPFAM" id="SSF51182">
    <property type="entry name" value="RmlC-like cupins"/>
    <property type="match status" value="1"/>
</dbReference>
<comment type="caution">
    <text evidence="3">The sequence shown here is derived from an EMBL/GenBank/DDBJ whole genome shotgun (WGS) entry which is preliminary data.</text>
</comment>
<evidence type="ECO:0000256" key="1">
    <source>
        <dbReference type="SAM" id="MobiDB-lite"/>
    </source>
</evidence>
<proteinExistence type="predicted"/>
<dbReference type="EMBL" id="QYBC01000001">
    <property type="protein sequence ID" value="RYB07757.1"/>
    <property type="molecule type" value="Genomic_DNA"/>
</dbReference>
<evidence type="ECO:0000313" key="3">
    <source>
        <dbReference type="EMBL" id="RYB07757.1"/>
    </source>
</evidence>
<protein>
    <submittedName>
        <fullName evidence="3">Cupin domain-containing protein</fullName>
    </submittedName>
</protein>
<reference evidence="3 4" key="2">
    <citation type="submission" date="2019-02" db="EMBL/GenBank/DDBJ databases">
        <title>'Lichenibacterium ramalinii' gen. nov. sp. nov., 'Lichenibacterium minor' gen. nov. sp. nov.</title>
        <authorList>
            <person name="Pankratov T."/>
        </authorList>
    </citation>
    <scope>NUCLEOTIDE SEQUENCE [LARGE SCALE GENOMIC DNA]</scope>
    <source>
        <strain evidence="3 4">RmlP001</strain>
    </source>
</reference>
<dbReference type="Gene3D" id="2.60.120.10">
    <property type="entry name" value="Jelly Rolls"/>
    <property type="match status" value="1"/>
</dbReference>
<reference evidence="3 4" key="1">
    <citation type="submission" date="2018-09" db="EMBL/GenBank/DDBJ databases">
        <authorList>
            <person name="Grouzdev D.S."/>
            <person name="Krutkina M.S."/>
        </authorList>
    </citation>
    <scope>NUCLEOTIDE SEQUENCE [LARGE SCALE GENOMIC DNA]</scope>
    <source>
        <strain evidence="3 4">RmlP001</strain>
    </source>
</reference>
<dbReference type="Proteomes" id="UP000289411">
    <property type="component" value="Unassembled WGS sequence"/>
</dbReference>
<name>A0A4Q2RK89_9HYPH</name>
<dbReference type="RefSeq" id="WP_129217228.1">
    <property type="nucleotide sequence ID" value="NZ_QYBC01000001.1"/>
</dbReference>
<feature type="region of interest" description="Disordered" evidence="1">
    <location>
        <begin position="1"/>
        <end position="21"/>
    </location>
</feature>
<gene>
    <name evidence="3" type="ORF">D3272_01090</name>
</gene>
<dbReference type="Pfam" id="PF07883">
    <property type="entry name" value="Cupin_2"/>
    <property type="match status" value="1"/>
</dbReference>
<evidence type="ECO:0000259" key="2">
    <source>
        <dbReference type="Pfam" id="PF07883"/>
    </source>
</evidence>
<dbReference type="OrthoDB" id="9811153at2"/>
<sequence length="105" mass="11050">MARHVVDWDEVEPAAAPGGLSKRRIDLPGMSLVSVAVPGGTRGTRHSHDHDQFVQVVSGSGTLATEDGERPFAAGTVFVFPAGTWHLANFDTDTLLVETNLAAVG</sequence>
<keyword evidence="4" id="KW-1185">Reference proteome</keyword>
<evidence type="ECO:0000313" key="4">
    <source>
        <dbReference type="Proteomes" id="UP000289411"/>
    </source>
</evidence>